<dbReference type="RefSeq" id="WP_207070318.1">
    <property type="nucleotide sequence ID" value="NZ_JAFLND010000001.1"/>
</dbReference>
<name>A0ABS3EUG0_9FLAO</name>
<dbReference type="EMBL" id="JAFLND010000001">
    <property type="protein sequence ID" value="MBO0329869.1"/>
    <property type="molecule type" value="Genomic_DNA"/>
</dbReference>
<accession>A0ABS3EUG0</accession>
<keyword evidence="2" id="KW-1185">Reference proteome</keyword>
<comment type="caution">
    <text evidence="1">The sequence shown here is derived from an EMBL/GenBank/DDBJ whole genome shotgun (WGS) entry which is preliminary data.</text>
</comment>
<dbReference type="Proteomes" id="UP000664163">
    <property type="component" value="Unassembled WGS sequence"/>
</dbReference>
<gene>
    <name evidence="1" type="ORF">J0X13_04875</name>
</gene>
<evidence type="ECO:0000313" key="2">
    <source>
        <dbReference type="Proteomes" id="UP000664163"/>
    </source>
</evidence>
<proteinExistence type="predicted"/>
<evidence type="ECO:0000313" key="1">
    <source>
        <dbReference type="EMBL" id="MBO0329869.1"/>
    </source>
</evidence>
<sequence>MQNATQNSIKYQQELLVKVERNNRMVQRLSEKLSSYTYEPKCPQQFEKYYELNKSIQNFKKHQKQVMSKIRKHELDLSDANNKEVANHLKRFKELERDFASYLLD</sequence>
<organism evidence="1 2">
    <name type="scientific">[Muricauda] lutisoli</name>
    <dbReference type="NCBI Taxonomy" id="2816035"/>
    <lineage>
        <taxon>Bacteria</taxon>
        <taxon>Pseudomonadati</taxon>
        <taxon>Bacteroidota</taxon>
        <taxon>Flavobacteriia</taxon>
        <taxon>Flavobacteriales</taxon>
        <taxon>Flavobacteriaceae</taxon>
        <taxon>Allomuricauda</taxon>
    </lineage>
</organism>
<reference evidence="1 2" key="1">
    <citation type="submission" date="2021-03" db="EMBL/GenBank/DDBJ databases">
        <title>Muricauda sp. CAU 1631 isolated from Incheon.</title>
        <authorList>
            <person name="Kim W."/>
        </authorList>
    </citation>
    <scope>NUCLEOTIDE SEQUENCE [LARGE SCALE GENOMIC DNA]</scope>
    <source>
        <strain evidence="1 2">CAU 1631</strain>
    </source>
</reference>
<protein>
    <submittedName>
        <fullName evidence="1">Uncharacterized protein</fullName>
    </submittedName>
</protein>